<feature type="transmembrane region" description="Helical" evidence="1">
    <location>
        <begin position="16"/>
        <end position="37"/>
    </location>
</feature>
<keyword evidence="1" id="KW-0812">Transmembrane</keyword>
<sequence>MNKPALTAMRKQAQGGFTLIELIVVIVILGILAATALPRFSTLGNDARVAALQAARGALMSTASMAHGQWLINPQNATVTYEGQVITFATTVASGYPRADAGFVAASGITTTDYTIIPAGTTATGTAPAAAANSVSIVPNSVAGTTRALTCFINYAEPTAVNAQPVITFTANTAGC</sequence>
<keyword evidence="1" id="KW-0472">Membrane</keyword>
<evidence type="ECO:0000313" key="2">
    <source>
        <dbReference type="EMBL" id="MTV39721.1"/>
    </source>
</evidence>
<dbReference type="Gene3D" id="3.30.700.10">
    <property type="entry name" value="Glycoprotein, Type 4 Pilin"/>
    <property type="match status" value="1"/>
</dbReference>
<accession>A0A6L6PM62</accession>
<dbReference type="AlphaFoldDB" id="A0A6L6PM62"/>
<organism evidence="2 3">
    <name type="scientific">Duganella radicis</name>
    <dbReference type="NCBI Taxonomy" id="551988"/>
    <lineage>
        <taxon>Bacteria</taxon>
        <taxon>Pseudomonadati</taxon>
        <taxon>Pseudomonadota</taxon>
        <taxon>Betaproteobacteria</taxon>
        <taxon>Burkholderiales</taxon>
        <taxon>Oxalobacteraceae</taxon>
        <taxon>Telluria group</taxon>
        <taxon>Duganella</taxon>
    </lineage>
</organism>
<evidence type="ECO:0000256" key="1">
    <source>
        <dbReference type="SAM" id="Phobius"/>
    </source>
</evidence>
<gene>
    <name evidence="2" type="ORF">GM676_19335</name>
</gene>
<dbReference type="InterPro" id="IPR045584">
    <property type="entry name" value="Pilin-like"/>
</dbReference>
<dbReference type="InterPro" id="IPR012902">
    <property type="entry name" value="N_methyl_site"/>
</dbReference>
<protein>
    <submittedName>
        <fullName evidence="2">Prepilin-type N-terminal cleavage/methylation domain-containing protein</fullName>
    </submittedName>
</protein>
<dbReference type="Pfam" id="PF07963">
    <property type="entry name" value="N_methyl"/>
    <property type="match status" value="1"/>
</dbReference>
<dbReference type="Proteomes" id="UP000475582">
    <property type="component" value="Unassembled WGS sequence"/>
</dbReference>
<dbReference type="NCBIfam" id="TIGR02532">
    <property type="entry name" value="IV_pilin_GFxxxE"/>
    <property type="match status" value="1"/>
</dbReference>
<dbReference type="SUPFAM" id="SSF54523">
    <property type="entry name" value="Pili subunits"/>
    <property type="match status" value="1"/>
</dbReference>
<dbReference type="RefSeq" id="WP_155465523.1">
    <property type="nucleotide sequence ID" value="NZ_WNKY01000023.1"/>
</dbReference>
<dbReference type="OrthoDB" id="8564198at2"/>
<dbReference type="PANTHER" id="PTHR30093:SF7">
    <property type="entry name" value="MSHA MAJOR PILIN SUBUNIT MSHA"/>
    <property type="match status" value="1"/>
</dbReference>
<evidence type="ECO:0000313" key="3">
    <source>
        <dbReference type="Proteomes" id="UP000475582"/>
    </source>
</evidence>
<comment type="caution">
    <text evidence="2">The sequence shown here is derived from an EMBL/GenBank/DDBJ whole genome shotgun (WGS) entry which is preliminary data.</text>
</comment>
<proteinExistence type="predicted"/>
<dbReference type="PROSITE" id="PS00409">
    <property type="entry name" value="PROKAR_NTER_METHYL"/>
    <property type="match status" value="1"/>
</dbReference>
<keyword evidence="1" id="KW-1133">Transmembrane helix</keyword>
<dbReference type="EMBL" id="WNKY01000023">
    <property type="protein sequence ID" value="MTV39721.1"/>
    <property type="molecule type" value="Genomic_DNA"/>
</dbReference>
<name>A0A6L6PM62_9BURK</name>
<dbReference type="PANTHER" id="PTHR30093">
    <property type="entry name" value="GENERAL SECRETION PATHWAY PROTEIN G"/>
    <property type="match status" value="1"/>
</dbReference>
<keyword evidence="3" id="KW-1185">Reference proteome</keyword>
<reference evidence="2 3" key="1">
    <citation type="submission" date="2019-11" db="EMBL/GenBank/DDBJ databases">
        <title>Type strains purchased from KCTC, JCM and DSMZ.</title>
        <authorList>
            <person name="Lu H."/>
        </authorList>
    </citation>
    <scope>NUCLEOTIDE SEQUENCE [LARGE SCALE GENOMIC DNA]</scope>
    <source>
        <strain evidence="2 3">KCTC 22382</strain>
    </source>
</reference>